<gene>
    <name evidence="1" type="ORF">Cboi01_000466300</name>
</gene>
<protein>
    <submittedName>
        <fullName evidence="1">Unnamed protein product</fullName>
    </submittedName>
</protein>
<proteinExistence type="predicted"/>
<organism evidence="1 2">
    <name type="scientific">Candida boidinii</name>
    <name type="common">Yeast</name>
    <dbReference type="NCBI Taxonomy" id="5477"/>
    <lineage>
        <taxon>Eukaryota</taxon>
        <taxon>Fungi</taxon>
        <taxon>Dikarya</taxon>
        <taxon>Ascomycota</taxon>
        <taxon>Saccharomycotina</taxon>
        <taxon>Pichiomycetes</taxon>
        <taxon>Pichiales</taxon>
        <taxon>Pichiaceae</taxon>
        <taxon>Ogataea</taxon>
        <taxon>Ogataea/Candida clade</taxon>
    </lineage>
</organism>
<accession>A0ACB5TYW9</accession>
<comment type="caution">
    <text evidence="1">The sequence shown here is derived from an EMBL/GenBank/DDBJ whole genome shotgun (WGS) entry which is preliminary data.</text>
</comment>
<evidence type="ECO:0000313" key="1">
    <source>
        <dbReference type="EMBL" id="GME97603.1"/>
    </source>
</evidence>
<sequence length="514" mass="59274">MLDDLEDEEESINNLQSIIRGNATRKLYKDRMEYFNRSDNVRKIVKLQSFIRANNEGSAYKSLIHESDPPFKAVKHFIGLLRGNDSQVEDELAIKKYQEEILTECKKIEALEGNLTDLSNKIKMLKRNNIDIIDVSKIKQKNKELMDEYSKELDDNLRKSIGPGSSISQDRNSDDAIQAIERFLFVLQSKPEYLARVFKAMDEDVKFGRNKPNISGVGSTTNEIKILLSSYNEGEYDFEELVIKLFNYSGPTASASIKPSRDEFLYLKLIIACLHNSVSSYQDIHEFKSEFKRSTVFKNVETSWKSLLLRFTLLPQYRKYTKSVFGDAILLVTSNEDGWFESNPEVIKDELDARANIYGDDDDAYDDTDKDYFNDVGEKLGPVKKNKSSNPFDDERVAAQFVNNSTELRSTVQDILRIVSSRVQQIPISVRIICKEYFNALKVQFPGESERFYLSCVGEIFSKCYISKFFLMPENFGVNIESVYENPYISDRVKQNLFEVAKVFNQVILMRAFV</sequence>
<name>A0ACB5TYW9_CANBO</name>
<dbReference type="Proteomes" id="UP001165101">
    <property type="component" value="Unassembled WGS sequence"/>
</dbReference>
<dbReference type="EMBL" id="BSXV01003119">
    <property type="protein sequence ID" value="GME97603.1"/>
    <property type="molecule type" value="Genomic_DNA"/>
</dbReference>
<evidence type="ECO:0000313" key="2">
    <source>
        <dbReference type="Proteomes" id="UP001165101"/>
    </source>
</evidence>
<reference evidence="1" key="1">
    <citation type="submission" date="2023-04" db="EMBL/GenBank/DDBJ databases">
        <title>Candida boidinii NBRC 1967.</title>
        <authorList>
            <person name="Ichikawa N."/>
            <person name="Sato H."/>
            <person name="Tonouchi N."/>
        </authorList>
    </citation>
    <scope>NUCLEOTIDE SEQUENCE</scope>
    <source>
        <strain evidence="1">NBRC 1967</strain>
    </source>
</reference>
<keyword evidence="2" id="KW-1185">Reference proteome</keyword>